<dbReference type="InterPro" id="IPR005017">
    <property type="entry name" value="OMPP1/FadL/TodX"/>
</dbReference>
<feature type="chain" id="PRO_5047253770" evidence="8">
    <location>
        <begin position="24"/>
        <end position="439"/>
    </location>
</feature>
<evidence type="ECO:0000256" key="8">
    <source>
        <dbReference type="SAM" id="SignalP"/>
    </source>
</evidence>
<comment type="subcellular location">
    <subcellularLocation>
        <location evidence="1">Cell outer membrane</location>
        <topology evidence="1">Multi-pass membrane protein</topology>
    </subcellularLocation>
</comment>
<keyword evidence="7" id="KW-0998">Cell outer membrane</keyword>
<comment type="similarity">
    <text evidence="2">Belongs to the OmpP1/FadL family.</text>
</comment>
<evidence type="ECO:0000256" key="5">
    <source>
        <dbReference type="ARBA" id="ARBA00022729"/>
    </source>
</evidence>
<protein>
    <submittedName>
        <fullName evidence="9">Outer membrane protein transport protein</fullName>
    </submittedName>
</protein>
<dbReference type="Pfam" id="PF03349">
    <property type="entry name" value="Toluene_X"/>
    <property type="match status" value="1"/>
</dbReference>
<evidence type="ECO:0000256" key="1">
    <source>
        <dbReference type="ARBA" id="ARBA00004571"/>
    </source>
</evidence>
<evidence type="ECO:0000256" key="3">
    <source>
        <dbReference type="ARBA" id="ARBA00022452"/>
    </source>
</evidence>
<dbReference type="Proteomes" id="UP001431449">
    <property type="component" value="Unassembled WGS sequence"/>
</dbReference>
<reference evidence="9" key="1">
    <citation type="submission" date="2022-04" db="EMBL/GenBank/DDBJ databases">
        <title>Lysobacter sp. CAU 1642 isolated from sea sand.</title>
        <authorList>
            <person name="Kim W."/>
        </authorList>
    </citation>
    <scope>NUCLEOTIDE SEQUENCE</scope>
    <source>
        <strain evidence="9">CAU 1642</strain>
    </source>
</reference>
<dbReference type="Gene3D" id="2.40.160.60">
    <property type="entry name" value="Outer membrane protein transport protein (OMPP1/FadL/TodX)"/>
    <property type="match status" value="1"/>
</dbReference>
<keyword evidence="6" id="KW-0472">Membrane</keyword>
<evidence type="ECO:0000256" key="6">
    <source>
        <dbReference type="ARBA" id="ARBA00023136"/>
    </source>
</evidence>
<keyword evidence="5 8" id="KW-0732">Signal</keyword>
<evidence type="ECO:0000313" key="9">
    <source>
        <dbReference type="EMBL" id="MCK7592160.1"/>
    </source>
</evidence>
<proteinExistence type="inferred from homology"/>
<evidence type="ECO:0000256" key="2">
    <source>
        <dbReference type="ARBA" id="ARBA00008163"/>
    </source>
</evidence>
<dbReference type="PANTHER" id="PTHR35093">
    <property type="entry name" value="OUTER MEMBRANE PROTEIN NMB0088-RELATED"/>
    <property type="match status" value="1"/>
</dbReference>
<dbReference type="EMBL" id="JALNMH010000001">
    <property type="protein sequence ID" value="MCK7592160.1"/>
    <property type="molecule type" value="Genomic_DNA"/>
</dbReference>
<dbReference type="SUPFAM" id="SSF56935">
    <property type="entry name" value="Porins"/>
    <property type="match status" value="1"/>
</dbReference>
<name>A0ABT0GCA8_9GAMM</name>
<feature type="signal peptide" evidence="8">
    <location>
        <begin position="1"/>
        <end position="23"/>
    </location>
</feature>
<keyword evidence="4" id="KW-0812">Transmembrane</keyword>
<dbReference type="PANTHER" id="PTHR35093:SF8">
    <property type="entry name" value="OUTER MEMBRANE PROTEIN NMB0088-RELATED"/>
    <property type="match status" value="1"/>
</dbReference>
<comment type="caution">
    <text evidence="9">The sequence shown here is derived from an EMBL/GenBank/DDBJ whole genome shotgun (WGS) entry which is preliminary data.</text>
</comment>
<dbReference type="RefSeq" id="WP_248204156.1">
    <property type="nucleotide sequence ID" value="NZ_JALNMH010000001.1"/>
</dbReference>
<organism evidence="9 10">
    <name type="scientific">Pseudomarimonas salicorniae</name>
    <dbReference type="NCBI Taxonomy" id="2933270"/>
    <lineage>
        <taxon>Bacteria</taxon>
        <taxon>Pseudomonadati</taxon>
        <taxon>Pseudomonadota</taxon>
        <taxon>Gammaproteobacteria</taxon>
        <taxon>Lysobacterales</taxon>
        <taxon>Lysobacteraceae</taxon>
        <taxon>Pseudomarimonas</taxon>
    </lineage>
</organism>
<accession>A0ABT0GCA8</accession>
<keyword evidence="3" id="KW-1134">Transmembrane beta strand</keyword>
<evidence type="ECO:0000313" key="10">
    <source>
        <dbReference type="Proteomes" id="UP001431449"/>
    </source>
</evidence>
<evidence type="ECO:0000256" key="7">
    <source>
        <dbReference type="ARBA" id="ARBA00023237"/>
    </source>
</evidence>
<gene>
    <name evidence="9" type="ORF">M0G41_00580</name>
</gene>
<evidence type="ECO:0000256" key="4">
    <source>
        <dbReference type="ARBA" id="ARBA00022692"/>
    </source>
</evidence>
<keyword evidence="10" id="KW-1185">Reference proteome</keyword>
<sequence>MKARSLSTAVALGLLVASTGASALAPTEATALVPFNFSNPGARSLGMGGAFLGASDDATAALVNPAGLTRLGLEQQFSVEYRNYNREVPYAQEGFITTNPYDNSNVLYRDSSADDDEISYLSWVLPRDNWAFALYRHQMVNFNGGHSSSAIPFQGDPQGTFIRAVTSRTDLEVVTYGASFAWNATETISVGAGINWNDFEMTSSLDRFDTDGSLRVAQRQRGDDDDIGYNVGLLFRGSDNVSFGISYRSAPEFRYAYTSDFIDFDGTTIRTADATTPFKSPDVFGIGVSWRATDALVINLDVNRVGYSNITEDIDDPFFTTPDTVQFSDPQLLRSIRIKDSIEPRLGVEYAFATANPTFIRGGIWREKRHTLEFDADPEGLNFSSPNEALAFATLFAAGDDETHVSLGFGMLFESMQIDFAYDRSDRLDTLSVSGVYRF</sequence>